<keyword evidence="2" id="KW-0560">Oxidoreductase</keyword>
<evidence type="ECO:0000313" key="4">
    <source>
        <dbReference type="EMBL" id="GGI52940.1"/>
    </source>
</evidence>
<dbReference type="RefSeq" id="WP_188419043.1">
    <property type="nucleotide sequence ID" value="NZ_BMDP01000001.1"/>
</dbReference>
<dbReference type="Gene3D" id="3.30.9.10">
    <property type="entry name" value="D-Amino Acid Oxidase, subunit A, domain 2"/>
    <property type="match status" value="1"/>
</dbReference>
<accession>A0A8J3ATK1</accession>
<dbReference type="Pfam" id="PF01266">
    <property type="entry name" value="DAO"/>
    <property type="match status" value="1"/>
</dbReference>
<dbReference type="NCBIfam" id="NF001933">
    <property type="entry name" value="PRK00711.1"/>
    <property type="match status" value="1"/>
</dbReference>
<evidence type="ECO:0000256" key="2">
    <source>
        <dbReference type="ARBA" id="ARBA00023002"/>
    </source>
</evidence>
<dbReference type="SUPFAM" id="SSF54373">
    <property type="entry name" value="FAD-linked reductases, C-terminal domain"/>
    <property type="match status" value="1"/>
</dbReference>
<dbReference type="PANTHER" id="PTHR13847">
    <property type="entry name" value="SARCOSINE DEHYDROGENASE-RELATED"/>
    <property type="match status" value="1"/>
</dbReference>
<protein>
    <submittedName>
        <fullName evidence="4">D-amino acid dehydrogenase</fullName>
    </submittedName>
</protein>
<comment type="caution">
    <text evidence="4">The sequence shown here is derived from an EMBL/GenBank/DDBJ whole genome shotgun (WGS) entry which is preliminary data.</text>
</comment>
<name>A0A8J3ATK1_9BURK</name>
<dbReference type="Proteomes" id="UP000627205">
    <property type="component" value="Unassembled WGS sequence"/>
</dbReference>
<proteinExistence type="inferred from homology"/>
<dbReference type="EMBL" id="BMDP01000001">
    <property type="protein sequence ID" value="GGI52940.1"/>
    <property type="molecule type" value="Genomic_DNA"/>
</dbReference>
<dbReference type="InterPro" id="IPR006076">
    <property type="entry name" value="FAD-dep_OxRdtase"/>
</dbReference>
<reference evidence="4" key="2">
    <citation type="submission" date="2020-09" db="EMBL/GenBank/DDBJ databases">
        <authorList>
            <person name="Sun Q."/>
            <person name="Sedlacek I."/>
        </authorList>
    </citation>
    <scope>NUCLEOTIDE SEQUENCE</scope>
    <source>
        <strain evidence="4">CCM 7664</strain>
    </source>
</reference>
<dbReference type="InterPro" id="IPR036188">
    <property type="entry name" value="FAD/NAD-bd_sf"/>
</dbReference>
<sequence>MQVAVIGAGVVGVSTAYFLAEAGHEVVVLERRNNVAEEASFGDAGILATDGVSPWIAPGMAKSLLSLLLRQDAPLHLHRSLNPSLWHWIRRWMRESDTERYRTNRARMHRVAAYSDEIIRQLRDRHQLDYEQTAGYLQVYRTERELQLAKPAFDFLQEAGIRHDVLTMEDVRLLEPALNSSARLAGGLYLPQAESGNCPLFTRQIRQLAQTMGVEFHFGCNIEAIHSSYRGVLMQVGELNLSADAVVLATGADSAALLAPFGMKLPVQSVRHYAATAAIRNYESVPLNALMDESCKTSIARLGNRIRIAGTAELGARTPALRQNALNTLLKTAYDWFPDACHYNAATFWSGNSLMLPDNVPLIGETPAKNVFLNIGHGSAGWAMAAGAGRLVADIVSCRATDIDIDGLTMSRLQTA</sequence>
<evidence type="ECO:0000256" key="1">
    <source>
        <dbReference type="ARBA" id="ARBA00009410"/>
    </source>
</evidence>
<dbReference type="GO" id="GO:0005737">
    <property type="term" value="C:cytoplasm"/>
    <property type="evidence" value="ECO:0007669"/>
    <property type="project" value="TreeGrafter"/>
</dbReference>
<dbReference type="SUPFAM" id="SSF51905">
    <property type="entry name" value="FAD/NAD(P)-binding domain"/>
    <property type="match status" value="1"/>
</dbReference>
<dbReference type="GO" id="GO:0005886">
    <property type="term" value="C:plasma membrane"/>
    <property type="evidence" value="ECO:0007669"/>
    <property type="project" value="TreeGrafter"/>
</dbReference>
<dbReference type="AlphaFoldDB" id="A0A8J3ATK1"/>
<evidence type="ECO:0000259" key="3">
    <source>
        <dbReference type="Pfam" id="PF01266"/>
    </source>
</evidence>
<dbReference type="GO" id="GO:0055130">
    <property type="term" value="P:D-alanine catabolic process"/>
    <property type="evidence" value="ECO:0007669"/>
    <property type="project" value="TreeGrafter"/>
</dbReference>
<reference evidence="4" key="1">
    <citation type="journal article" date="2014" name="Int. J. Syst. Evol. Microbiol.">
        <title>Complete genome sequence of Corynebacterium casei LMG S-19264T (=DSM 44701T), isolated from a smear-ripened cheese.</title>
        <authorList>
            <consortium name="US DOE Joint Genome Institute (JGI-PGF)"/>
            <person name="Walter F."/>
            <person name="Albersmeier A."/>
            <person name="Kalinowski J."/>
            <person name="Ruckert C."/>
        </authorList>
    </citation>
    <scope>NUCLEOTIDE SEQUENCE</scope>
    <source>
        <strain evidence="4">CCM 7664</strain>
    </source>
</reference>
<keyword evidence="5" id="KW-1185">Reference proteome</keyword>
<comment type="similarity">
    <text evidence="1">Belongs to the DadA oxidoreductase family.</text>
</comment>
<gene>
    <name evidence="4" type="primary">dadA</name>
    <name evidence="4" type="ORF">GCM10011430_01140</name>
</gene>
<dbReference type="Gene3D" id="3.50.50.60">
    <property type="entry name" value="FAD/NAD(P)-binding domain"/>
    <property type="match status" value="2"/>
</dbReference>
<dbReference type="GO" id="GO:0008718">
    <property type="term" value="F:D-amino-acid dehydrogenase activity"/>
    <property type="evidence" value="ECO:0007669"/>
    <property type="project" value="TreeGrafter"/>
</dbReference>
<feature type="domain" description="FAD dependent oxidoreductase" evidence="3">
    <location>
        <begin position="3"/>
        <end position="394"/>
    </location>
</feature>
<organism evidence="4 5">
    <name type="scientific">Oxalicibacterium solurbis</name>
    <dbReference type="NCBI Taxonomy" id="69280"/>
    <lineage>
        <taxon>Bacteria</taxon>
        <taxon>Pseudomonadati</taxon>
        <taxon>Pseudomonadota</taxon>
        <taxon>Betaproteobacteria</taxon>
        <taxon>Burkholderiales</taxon>
        <taxon>Oxalobacteraceae</taxon>
        <taxon>Oxalicibacterium</taxon>
    </lineage>
</organism>
<evidence type="ECO:0000313" key="5">
    <source>
        <dbReference type="Proteomes" id="UP000627205"/>
    </source>
</evidence>
<dbReference type="PANTHER" id="PTHR13847:SF280">
    <property type="entry name" value="D-AMINO ACID DEHYDROGENASE"/>
    <property type="match status" value="1"/>
</dbReference>